<proteinExistence type="predicted"/>
<gene>
    <name evidence="2" type="ORF">EV201_1010</name>
</gene>
<dbReference type="PANTHER" id="PTHR30231:SF42">
    <property type="entry name" value="EXONUCLEASE"/>
    <property type="match status" value="1"/>
</dbReference>
<evidence type="ECO:0000313" key="3">
    <source>
        <dbReference type="Proteomes" id="UP000293562"/>
    </source>
</evidence>
<dbReference type="AlphaFoldDB" id="A0A4Q7VJM7"/>
<dbReference type="InterPro" id="IPR036420">
    <property type="entry name" value="BRCT_dom_sf"/>
</dbReference>
<dbReference type="PANTHER" id="PTHR30231">
    <property type="entry name" value="DNA POLYMERASE III SUBUNIT EPSILON"/>
    <property type="match status" value="1"/>
</dbReference>
<name>A0A4Q7VJM7_9BACT</name>
<keyword evidence="3" id="KW-1185">Reference proteome</keyword>
<dbReference type="Proteomes" id="UP000293562">
    <property type="component" value="Unassembled WGS sequence"/>
</dbReference>
<keyword evidence="2" id="KW-0540">Nuclease</keyword>
<comment type="caution">
    <text evidence="2">The sequence shown here is derived from an EMBL/GenBank/DDBJ whole genome shotgun (WGS) entry which is preliminary data.</text>
</comment>
<evidence type="ECO:0000259" key="1">
    <source>
        <dbReference type="SMART" id="SM00479"/>
    </source>
</evidence>
<dbReference type="GO" id="GO:0008408">
    <property type="term" value="F:3'-5' exonuclease activity"/>
    <property type="evidence" value="ECO:0007669"/>
    <property type="project" value="TreeGrafter"/>
</dbReference>
<sequence>MKYLALDVETANADYSSICQIGIAEFENGKVINKWSSLINPESYFDPFNISIHGIKESDVKNSPTFDTIYEEIRNRLEEKITVHHMPFDRVALNRVCEEYQLPPIKTKWLDSAKITRRTWEQFAYKGYGLKNIADFLDITFEHHDALQDAIAAGLVVANACLIKEMSIEDWFQRIGMPINQSTSKSDYSASIKQEGNPEGSLFGENLVFTGALSLPRKEAAGIAAKIGCNVLNSVTQKTTILVVGTQDSTKLAGYEKSSKHRKTEELIGKGKLIKILSEKDFIKMCNDEDKDLNIEIPIASSIQKETKHSTQKNQSLTIEIDVTEKIAEAFNGLSTEQKELLVETSKKEQEFLDSIPEFNHDDKRNFGNNFQKQLEKIEAVYEDFKIESYEDDDLEILFTIESEIDQLTEMNFDLMKNKITISEFYEQLDSSVDFIESDLEEEDYPKKVKKFAKTILKELNKAKEKITTR</sequence>
<protein>
    <submittedName>
        <fullName evidence="2">Exonuclease</fullName>
    </submittedName>
</protein>
<dbReference type="Gene3D" id="3.40.50.10190">
    <property type="entry name" value="BRCT domain"/>
    <property type="match status" value="1"/>
</dbReference>
<dbReference type="SMART" id="SM00479">
    <property type="entry name" value="EXOIII"/>
    <property type="match status" value="1"/>
</dbReference>
<evidence type="ECO:0000313" key="2">
    <source>
        <dbReference type="EMBL" id="RZT96372.1"/>
    </source>
</evidence>
<dbReference type="InterPro" id="IPR036397">
    <property type="entry name" value="RNaseH_sf"/>
</dbReference>
<dbReference type="InterPro" id="IPR012337">
    <property type="entry name" value="RNaseH-like_sf"/>
</dbReference>
<dbReference type="GO" id="GO:0006259">
    <property type="term" value="P:DNA metabolic process"/>
    <property type="evidence" value="ECO:0007669"/>
    <property type="project" value="UniProtKB-ARBA"/>
</dbReference>
<dbReference type="Gene3D" id="3.30.420.10">
    <property type="entry name" value="Ribonuclease H-like superfamily/Ribonuclease H"/>
    <property type="match status" value="1"/>
</dbReference>
<dbReference type="EMBL" id="SHKN01000001">
    <property type="protein sequence ID" value="RZT96372.1"/>
    <property type="molecule type" value="Genomic_DNA"/>
</dbReference>
<organism evidence="2 3">
    <name type="scientific">Ancylomarina subtilis</name>
    <dbReference type="NCBI Taxonomy" id="1639035"/>
    <lineage>
        <taxon>Bacteria</taxon>
        <taxon>Pseudomonadati</taxon>
        <taxon>Bacteroidota</taxon>
        <taxon>Bacteroidia</taxon>
        <taxon>Marinilabiliales</taxon>
        <taxon>Marinifilaceae</taxon>
        <taxon>Ancylomarina</taxon>
    </lineage>
</organism>
<keyword evidence="2" id="KW-0378">Hydrolase</keyword>
<keyword evidence="2" id="KW-0269">Exonuclease</keyword>
<dbReference type="CDD" id="cd17748">
    <property type="entry name" value="BRCT_DNA_ligase_like"/>
    <property type="match status" value="1"/>
</dbReference>
<dbReference type="CDD" id="cd06130">
    <property type="entry name" value="DNA_pol_III_epsilon_like"/>
    <property type="match status" value="1"/>
</dbReference>
<dbReference type="SUPFAM" id="SSF52113">
    <property type="entry name" value="BRCT domain"/>
    <property type="match status" value="1"/>
</dbReference>
<feature type="domain" description="Exonuclease" evidence="1">
    <location>
        <begin position="2"/>
        <end position="166"/>
    </location>
</feature>
<dbReference type="RefSeq" id="WP_207224387.1">
    <property type="nucleotide sequence ID" value="NZ_SHKN01000001.1"/>
</dbReference>
<reference evidence="2 3" key="1">
    <citation type="submission" date="2019-02" db="EMBL/GenBank/DDBJ databases">
        <title>Genomic Encyclopedia of Type Strains, Phase IV (KMG-IV): sequencing the most valuable type-strain genomes for metagenomic binning, comparative biology and taxonomic classification.</title>
        <authorList>
            <person name="Goeker M."/>
        </authorList>
    </citation>
    <scope>NUCLEOTIDE SEQUENCE [LARGE SCALE GENOMIC DNA]</scope>
    <source>
        <strain evidence="2 3">DSM 28825</strain>
    </source>
</reference>
<accession>A0A4Q7VJM7</accession>
<dbReference type="InterPro" id="IPR001357">
    <property type="entry name" value="BRCT_dom"/>
</dbReference>
<dbReference type="GO" id="GO:0003676">
    <property type="term" value="F:nucleic acid binding"/>
    <property type="evidence" value="ECO:0007669"/>
    <property type="project" value="InterPro"/>
</dbReference>
<dbReference type="Pfam" id="PF00929">
    <property type="entry name" value="RNase_T"/>
    <property type="match status" value="1"/>
</dbReference>
<dbReference type="InterPro" id="IPR013520">
    <property type="entry name" value="Ribonucl_H"/>
</dbReference>
<dbReference type="Pfam" id="PF00533">
    <property type="entry name" value="BRCT"/>
    <property type="match status" value="1"/>
</dbReference>
<dbReference type="GO" id="GO:0005829">
    <property type="term" value="C:cytosol"/>
    <property type="evidence" value="ECO:0007669"/>
    <property type="project" value="TreeGrafter"/>
</dbReference>
<dbReference type="SUPFAM" id="SSF53098">
    <property type="entry name" value="Ribonuclease H-like"/>
    <property type="match status" value="1"/>
</dbReference>